<dbReference type="AlphaFoldDB" id="A0A512PA89"/>
<proteinExistence type="predicted"/>
<protein>
    <submittedName>
        <fullName evidence="3">Membrane protein</fullName>
    </submittedName>
</protein>
<evidence type="ECO:0000256" key="2">
    <source>
        <dbReference type="SAM" id="Phobius"/>
    </source>
</evidence>
<feature type="region of interest" description="Disordered" evidence="1">
    <location>
        <begin position="106"/>
        <end position="143"/>
    </location>
</feature>
<organism evidence="3 4">
    <name type="scientific">Cellulomonas soli</name>
    <dbReference type="NCBI Taxonomy" id="931535"/>
    <lineage>
        <taxon>Bacteria</taxon>
        <taxon>Bacillati</taxon>
        <taxon>Actinomycetota</taxon>
        <taxon>Actinomycetes</taxon>
        <taxon>Micrococcales</taxon>
        <taxon>Cellulomonadaceae</taxon>
        <taxon>Cellulomonas</taxon>
    </lineage>
</organism>
<dbReference type="RefSeq" id="WP_146951831.1">
    <property type="nucleotide sequence ID" value="NZ_BAABBJ010000015.1"/>
</dbReference>
<name>A0A512PA89_9CELL</name>
<reference evidence="3 4" key="1">
    <citation type="submission" date="2019-07" db="EMBL/GenBank/DDBJ databases">
        <title>Whole genome shotgun sequence of Cellulomonas soli NBRC 109434.</title>
        <authorList>
            <person name="Hosoyama A."/>
            <person name="Uohara A."/>
            <person name="Ohji S."/>
            <person name="Ichikawa N."/>
        </authorList>
    </citation>
    <scope>NUCLEOTIDE SEQUENCE [LARGE SCALE GENOMIC DNA]</scope>
    <source>
        <strain evidence="3 4">NBRC 109434</strain>
    </source>
</reference>
<dbReference type="EMBL" id="BKAL01000002">
    <property type="protein sequence ID" value="GEP68076.1"/>
    <property type="molecule type" value="Genomic_DNA"/>
</dbReference>
<keyword evidence="4" id="KW-1185">Reference proteome</keyword>
<keyword evidence="2" id="KW-1133">Transmembrane helix</keyword>
<dbReference type="InterPro" id="IPR023353">
    <property type="entry name" value="LemA-like_dom_sf"/>
</dbReference>
<dbReference type="Proteomes" id="UP000321798">
    <property type="component" value="Unassembled WGS sequence"/>
</dbReference>
<sequence length="241" mass="25358">MSWEETSVLAAAAVTLVLWSVWVAASRLDRLHRKVGASRAVIDAQLLRRATVSAELASSGLLDPPSAVIVGEAARAALQAGGSAAAEGPTVPQELGALLAAGPGAVVGTQSPTEARGAEHSEGARPVPWTSAGRRAQAGERGRVESELTDALRAVLDCEDEIVDLRADPSGAELLDELSAAWYRVQLSRRFHNEAVAQTQRVRRGRLVRLLRLAGHAPEPATLELDDEWPAALGRPGGGLR</sequence>
<evidence type="ECO:0000313" key="3">
    <source>
        <dbReference type="EMBL" id="GEP68076.1"/>
    </source>
</evidence>
<evidence type="ECO:0000256" key="1">
    <source>
        <dbReference type="SAM" id="MobiDB-lite"/>
    </source>
</evidence>
<dbReference type="Gene3D" id="1.20.1440.20">
    <property type="entry name" value="LemA-like domain"/>
    <property type="match status" value="1"/>
</dbReference>
<gene>
    <name evidence="3" type="ORF">CSO01_07910</name>
</gene>
<comment type="caution">
    <text evidence="3">The sequence shown here is derived from an EMBL/GenBank/DDBJ whole genome shotgun (WGS) entry which is preliminary data.</text>
</comment>
<dbReference type="SUPFAM" id="SSF140478">
    <property type="entry name" value="LemA-like"/>
    <property type="match status" value="1"/>
</dbReference>
<evidence type="ECO:0000313" key="4">
    <source>
        <dbReference type="Proteomes" id="UP000321798"/>
    </source>
</evidence>
<feature type="transmembrane region" description="Helical" evidence="2">
    <location>
        <begin position="6"/>
        <end position="25"/>
    </location>
</feature>
<dbReference type="OrthoDB" id="3214694at2"/>
<accession>A0A512PA89</accession>
<keyword evidence="2" id="KW-0472">Membrane</keyword>
<keyword evidence="2" id="KW-0812">Transmembrane</keyword>